<protein>
    <recommendedName>
        <fullName evidence="4">Lipoprotein</fullName>
    </recommendedName>
</protein>
<keyword evidence="1" id="KW-0732">Signal</keyword>
<sequence>MRSVISLLTLAALAGCTYGPPQQAAMVDARAQARLNQLLAGKVPGRPQSCLPSYRGNDMVVIDDYTIAFRDGTNRVWINKPQGGCNLLSAGPYALVTHTSIGSTCRGDIASVVDTMNHASVGTCVFNDFVPYTTPGR</sequence>
<comment type="caution">
    <text evidence="2">The sequence shown here is derived from an EMBL/GenBank/DDBJ whole genome shotgun (WGS) entry which is preliminary data.</text>
</comment>
<name>A0ABT0RHU5_9SPHN</name>
<accession>A0ABT0RHU5</accession>
<feature type="signal peptide" evidence="1">
    <location>
        <begin position="1"/>
        <end position="24"/>
    </location>
</feature>
<evidence type="ECO:0000256" key="1">
    <source>
        <dbReference type="SAM" id="SignalP"/>
    </source>
</evidence>
<dbReference type="PROSITE" id="PS51257">
    <property type="entry name" value="PROKAR_LIPOPROTEIN"/>
    <property type="match status" value="1"/>
</dbReference>
<dbReference type="RefSeq" id="WP_249868677.1">
    <property type="nucleotide sequence ID" value="NZ_JAMGBC010000001.1"/>
</dbReference>
<organism evidence="2 3">
    <name type="scientific">Sphingomonas anseongensis</name>
    <dbReference type="NCBI Taxonomy" id="2908207"/>
    <lineage>
        <taxon>Bacteria</taxon>
        <taxon>Pseudomonadati</taxon>
        <taxon>Pseudomonadota</taxon>
        <taxon>Alphaproteobacteria</taxon>
        <taxon>Sphingomonadales</taxon>
        <taxon>Sphingomonadaceae</taxon>
        <taxon>Sphingomonas</taxon>
    </lineage>
</organism>
<evidence type="ECO:0000313" key="2">
    <source>
        <dbReference type="EMBL" id="MCL6679798.1"/>
    </source>
</evidence>
<gene>
    <name evidence="2" type="ORF">LZ519_10800</name>
</gene>
<evidence type="ECO:0000313" key="3">
    <source>
        <dbReference type="Proteomes" id="UP001165343"/>
    </source>
</evidence>
<keyword evidence="3" id="KW-1185">Reference proteome</keyword>
<dbReference type="EMBL" id="JAMGBC010000001">
    <property type="protein sequence ID" value="MCL6679798.1"/>
    <property type="molecule type" value="Genomic_DNA"/>
</dbReference>
<dbReference type="Proteomes" id="UP001165343">
    <property type="component" value="Unassembled WGS sequence"/>
</dbReference>
<evidence type="ECO:0008006" key="4">
    <source>
        <dbReference type="Google" id="ProtNLM"/>
    </source>
</evidence>
<reference evidence="2" key="1">
    <citation type="submission" date="2022-05" db="EMBL/GenBank/DDBJ databases">
        <authorList>
            <person name="Jo J.-H."/>
            <person name="Im W.-T."/>
        </authorList>
    </citation>
    <scope>NUCLEOTIDE SEQUENCE</scope>
    <source>
        <strain evidence="2">RG327</strain>
    </source>
</reference>
<proteinExistence type="predicted"/>
<feature type="chain" id="PRO_5045680644" description="Lipoprotein" evidence="1">
    <location>
        <begin position="25"/>
        <end position="137"/>
    </location>
</feature>